<evidence type="ECO:0008006" key="4">
    <source>
        <dbReference type="Google" id="ProtNLM"/>
    </source>
</evidence>
<dbReference type="GO" id="GO:0005634">
    <property type="term" value="C:nucleus"/>
    <property type="evidence" value="ECO:0007669"/>
    <property type="project" value="TreeGrafter"/>
</dbReference>
<dbReference type="InterPro" id="IPR044992">
    <property type="entry name" value="ChyE-like"/>
</dbReference>
<proteinExistence type="predicted"/>
<keyword evidence="3" id="KW-1185">Reference proteome</keyword>
<dbReference type="SUPFAM" id="SSF52317">
    <property type="entry name" value="Class I glutamine amidotransferase-like"/>
    <property type="match status" value="1"/>
</dbReference>
<dbReference type="EMBL" id="JAPDFR010000009">
    <property type="protein sequence ID" value="KAK0383333.1"/>
    <property type="molecule type" value="Genomic_DNA"/>
</dbReference>
<dbReference type="GO" id="GO:0005829">
    <property type="term" value="C:cytosol"/>
    <property type="evidence" value="ECO:0007669"/>
    <property type="project" value="TreeGrafter"/>
</dbReference>
<evidence type="ECO:0000313" key="2">
    <source>
        <dbReference type="EMBL" id="KAK0383333.1"/>
    </source>
</evidence>
<dbReference type="CDD" id="cd01741">
    <property type="entry name" value="GATase1_1"/>
    <property type="match status" value="1"/>
</dbReference>
<gene>
    <name evidence="2" type="ORF">NLU13_9246</name>
</gene>
<protein>
    <recommendedName>
        <fullName evidence="4">Glutamine amidotransferase domain-containing protein</fullName>
    </recommendedName>
</protein>
<accession>A0AA39G9S0</accession>
<dbReference type="InterPro" id="IPR029062">
    <property type="entry name" value="Class_I_gatase-like"/>
</dbReference>
<evidence type="ECO:0000313" key="3">
    <source>
        <dbReference type="Proteomes" id="UP001175261"/>
    </source>
</evidence>
<organism evidence="2 3">
    <name type="scientific">Sarocladium strictum</name>
    <name type="common">Black bundle disease fungus</name>
    <name type="synonym">Acremonium strictum</name>
    <dbReference type="NCBI Taxonomy" id="5046"/>
    <lineage>
        <taxon>Eukaryota</taxon>
        <taxon>Fungi</taxon>
        <taxon>Dikarya</taxon>
        <taxon>Ascomycota</taxon>
        <taxon>Pezizomycotina</taxon>
        <taxon>Sordariomycetes</taxon>
        <taxon>Hypocreomycetidae</taxon>
        <taxon>Hypocreales</taxon>
        <taxon>Sarocladiaceae</taxon>
        <taxon>Sarocladium</taxon>
    </lineage>
</organism>
<comment type="caution">
    <text evidence="2">The sequence shown here is derived from an EMBL/GenBank/DDBJ whole genome shotgun (WGS) entry which is preliminary data.</text>
</comment>
<sequence>MANRTLRIANLNCDTPVPNVRPRHHTYGSMFHPLLVAAAQRTAPHVAIRSTDFDVVTGEYPETLDDFDALLVTGSASSSYDDAEWIRGLARYLREVYQSQPRVKMFGSCFGHQIISDSILNAYGAKVEKDPKGWEIGVHEIKLSDAFRQLFATAPGSELQAQPQPASSDRALTPEDVPVSSSSKVPSSLRLQFVHADHVRLDPAIDLPASWIPVGSTEHCAVQGFCQPGRVLTFQGHFEFDRFVNTEVLHVFGASWEQSVRDKVLRQIDADDDSQVAAELVLQFFLGMGSGGGHGGVETPPVVAAG</sequence>
<dbReference type="AlphaFoldDB" id="A0AA39G9S0"/>
<reference evidence="2" key="1">
    <citation type="submission" date="2022-10" db="EMBL/GenBank/DDBJ databases">
        <title>Determination and structural analysis of whole genome sequence of Sarocladium strictum F4-1.</title>
        <authorList>
            <person name="Hu L."/>
            <person name="Jiang Y."/>
        </authorList>
    </citation>
    <scope>NUCLEOTIDE SEQUENCE</scope>
    <source>
        <strain evidence="2">F4-1</strain>
    </source>
</reference>
<evidence type="ECO:0000256" key="1">
    <source>
        <dbReference type="SAM" id="MobiDB-lite"/>
    </source>
</evidence>
<dbReference type="PANTHER" id="PTHR42695">
    <property type="entry name" value="GLUTAMINE AMIDOTRANSFERASE YLR126C-RELATED"/>
    <property type="match status" value="1"/>
</dbReference>
<name>A0AA39G9S0_SARSR</name>
<dbReference type="Gene3D" id="3.40.50.880">
    <property type="match status" value="1"/>
</dbReference>
<feature type="region of interest" description="Disordered" evidence="1">
    <location>
        <begin position="156"/>
        <end position="183"/>
    </location>
</feature>
<dbReference type="PANTHER" id="PTHR42695:SF6">
    <property type="entry name" value="GLUTAMINE AMIDOTRANSFERASE DOMAIN-CONTAINING PROTEIN"/>
    <property type="match status" value="1"/>
</dbReference>
<dbReference type="Proteomes" id="UP001175261">
    <property type="component" value="Unassembled WGS sequence"/>
</dbReference>